<protein>
    <submittedName>
        <fullName evidence="2">Uncharacterized protein</fullName>
    </submittedName>
</protein>
<proteinExistence type="predicted"/>
<dbReference type="EMBL" id="CP029551">
    <property type="protein sequence ID" value="AWN37702.1"/>
    <property type="molecule type" value="Genomic_DNA"/>
</dbReference>
<feature type="region of interest" description="Disordered" evidence="1">
    <location>
        <begin position="249"/>
        <end position="297"/>
    </location>
</feature>
<evidence type="ECO:0000256" key="1">
    <source>
        <dbReference type="SAM" id="MobiDB-lite"/>
    </source>
</evidence>
<organism evidence="2 3">
    <name type="scientific">Methylobacterium radiodurans</name>
    <dbReference type="NCBI Taxonomy" id="2202828"/>
    <lineage>
        <taxon>Bacteria</taxon>
        <taxon>Pseudomonadati</taxon>
        <taxon>Pseudomonadota</taxon>
        <taxon>Alphaproteobacteria</taxon>
        <taxon>Hyphomicrobiales</taxon>
        <taxon>Methylobacteriaceae</taxon>
        <taxon>Methylobacterium</taxon>
    </lineage>
</organism>
<dbReference type="KEGG" id="meti:DK427_19850"/>
<name>A0A2U8VWV5_9HYPH</name>
<gene>
    <name evidence="2" type="ORF">DK427_19850</name>
</gene>
<reference evidence="2 3" key="1">
    <citation type="submission" date="2018-05" db="EMBL/GenBank/DDBJ databases">
        <title>Complete Genome Sequence of Methylobacterium sp. 17Sr1-43.</title>
        <authorList>
            <person name="Srinivasan S."/>
        </authorList>
    </citation>
    <scope>NUCLEOTIDE SEQUENCE [LARGE SCALE GENOMIC DNA]</scope>
    <source>
        <strain evidence="2 3">17Sr1-43</strain>
    </source>
</reference>
<accession>A0A2U8VWV5</accession>
<evidence type="ECO:0000313" key="3">
    <source>
        <dbReference type="Proteomes" id="UP000246058"/>
    </source>
</evidence>
<keyword evidence="3" id="KW-1185">Reference proteome</keyword>
<dbReference type="Proteomes" id="UP000246058">
    <property type="component" value="Chromosome"/>
</dbReference>
<dbReference type="AlphaFoldDB" id="A0A2U8VWV5"/>
<sequence length="297" mass="31042">MRIGVFSDDAAGPAAALLIAHGLASAGAAVEVAAEPTALPLSRRGAGPRVSHVDTIRTGALLDAMRAAEEQGRDLVLALPIDGLRDGQVRVALDAVVTVGRDHPASARAMSAARFDAWASDGPDAGGEAPRPAPPWFLPCSHQVNLWTQASLAASGPVPLPFATRLLPFMAPRLGQADIPVLVGEALPPAILRTAVLVASLAIAVAADPHARRIEAATLAALMAARELERERRTSDRLLALSAEFERLEGAGMPGRSTRTPSLPPARRRPEAHANPRMARTPRAAVLRSRRQGNDAG</sequence>
<evidence type="ECO:0000313" key="2">
    <source>
        <dbReference type="EMBL" id="AWN37702.1"/>
    </source>
</evidence>
<dbReference type="OrthoDB" id="8007658at2"/>